<feature type="compositionally biased region" description="Polar residues" evidence="1">
    <location>
        <begin position="234"/>
        <end position="244"/>
    </location>
</feature>
<dbReference type="Proteomes" id="UP001281761">
    <property type="component" value="Unassembled WGS sequence"/>
</dbReference>
<feature type="compositionally biased region" description="Basic and acidic residues" evidence="1">
    <location>
        <begin position="245"/>
        <end position="259"/>
    </location>
</feature>
<sequence length="907" mass="103767">MEFLVDSCQPSQTPSDEIQIVLTRPTPLLISAIDEMSSRFSISDLFRYLSTPPDFTDTDDKDSSARTDLATDVLFLSLLSIVSDEAFHKPARHLLARMFEMSEGELERLLLEREVRRGDLEMEWLGEGRTKEDTLSFAEGVWMLLGRRETEEERDEETNEADKDEKNEEETEQETETESDEMEQEPESVEYPRTVRNEPFDKPISIPTVFLHRVACLLISALFSSVSDCLPSNHKPTASTNTTHNNHDSGEIRMSEPKDHQMSESHLFRICLKLTGWLLTTFKMWQSGCVFTKTVRMDVESAMSLVFLLLPHADLDSQCFLVSLLRHFLHFIEMAPRVITPDLVRKVALFFAHLGPSLPHKLVRSVEHGVRWMMAGRSHSQWGPEGEEAAELCRPILGDLMNRLESDVEGRREIAAQIWVIASSNDHHLLESSCPIVPLVSVLSETADDYEAFFILRACTKTIAETSLFHQLNSHYLQHSSTILRFGKRMDSPLVVFEAWRLLLQLTYVALDLCGHQDKERTVIVRRAEEIAVEFGETVSRVLQMRRDPNHSFGREADVNTHLHFLHFGLDLVQGWFKHIDFSPLHLSLLPALQPLQRFIGRIGNPLWISVRSLNKDWMSTFPHLSPFSFISPSLAFPTEQSVVDHILKNRVVTAESIIRSCLDVDAPDQSETEPFTLRTTDSFFNPLRVRLALECAIHIPRLLYNLVPFFRAKHALFEQGKDQKRIIELLQRMSKVFFALKLDLLVTRPYSVGPLSHVDIGLIRWALTDWNRRDALPPTNQKVWSPSETGLSFSENLQFAAMWMLNGMVEFPFSSPTKRDSWSLPLLWKLMLNSILFHPPFHHSIAQTAVQLRVCLSEEGLEDVVGAMECLIDKSFGIKFGLNNHLPAFEDDDDGLNDPDWDALFT</sequence>
<evidence type="ECO:0000313" key="3">
    <source>
        <dbReference type="Proteomes" id="UP001281761"/>
    </source>
</evidence>
<dbReference type="EMBL" id="JARBJD010000061">
    <property type="protein sequence ID" value="KAK2955920.1"/>
    <property type="molecule type" value="Genomic_DNA"/>
</dbReference>
<comment type="caution">
    <text evidence="2">The sequence shown here is derived from an EMBL/GenBank/DDBJ whole genome shotgun (WGS) entry which is preliminary data.</text>
</comment>
<feature type="region of interest" description="Disordered" evidence="1">
    <location>
        <begin position="233"/>
        <end position="259"/>
    </location>
</feature>
<proteinExistence type="predicted"/>
<feature type="compositionally biased region" description="Acidic residues" evidence="1">
    <location>
        <begin position="167"/>
        <end position="188"/>
    </location>
</feature>
<name>A0ABQ9XWQ7_9EUKA</name>
<keyword evidence="3" id="KW-1185">Reference proteome</keyword>
<gene>
    <name evidence="2" type="ORF">BLNAU_9080</name>
</gene>
<accession>A0ABQ9XWQ7</accession>
<evidence type="ECO:0000313" key="2">
    <source>
        <dbReference type="EMBL" id="KAK2955920.1"/>
    </source>
</evidence>
<reference evidence="2 3" key="1">
    <citation type="journal article" date="2022" name="bioRxiv">
        <title>Genomics of Preaxostyla Flagellates Illuminates Evolutionary Transitions and the Path Towards Mitochondrial Loss.</title>
        <authorList>
            <person name="Novak L.V.F."/>
            <person name="Treitli S.C."/>
            <person name="Pyrih J."/>
            <person name="Halakuc P."/>
            <person name="Pipaliya S.V."/>
            <person name="Vacek V."/>
            <person name="Brzon O."/>
            <person name="Soukal P."/>
            <person name="Eme L."/>
            <person name="Dacks J.B."/>
            <person name="Karnkowska A."/>
            <person name="Elias M."/>
            <person name="Hampl V."/>
        </authorList>
    </citation>
    <scope>NUCLEOTIDE SEQUENCE [LARGE SCALE GENOMIC DNA]</scope>
    <source>
        <strain evidence="2">NAU3</strain>
        <tissue evidence="2">Gut</tissue>
    </source>
</reference>
<organism evidence="2 3">
    <name type="scientific">Blattamonas nauphoetae</name>
    <dbReference type="NCBI Taxonomy" id="2049346"/>
    <lineage>
        <taxon>Eukaryota</taxon>
        <taxon>Metamonada</taxon>
        <taxon>Preaxostyla</taxon>
        <taxon>Oxymonadida</taxon>
        <taxon>Blattamonas</taxon>
    </lineage>
</organism>
<feature type="region of interest" description="Disordered" evidence="1">
    <location>
        <begin position="147"/>
        <end position="198"/>
    </location>
</feature>
<evidence type="ECO:0000256" key="1">
    <source>
        <dbReference type="SAM" id="MobiDB-lite"/>
    </source>
</evidence>
<protein>
    <submittedName>
        <fullName evidence="2">Uncharacterized protein</fullName>
    </submittedName>
</protein>